<evidence type="ECO:0000256" key="1">
    <source>
        <dbReference type="SAM" id="MobiDB-lite"/>
    </source>
</evidence>
<evidence type="ECO:0000313" key="3">
    <source>
        <dbReference type="Proteomes" id="UP001651158"/>
    </source>
</evidence>
<dbReference type="Proteomes" id="UP001651158">
    <property type="component" value="Unassembled WGS sequence"/>
</dbReference>
<evidence type="ECO:0000313" key="2">
    <source>
        <dbReference type="EMBL" id="KAL5105174.1"/>
    </source>
</evidence>
<name>A0ABR4Q6P0_9CEST</name>
<protein>
    <submittedName>
        <fullName evidence="2">Uncharacterized protein</fullName>
    </submittedName>
</protein>
<sequence length="372" mass="41305">MTSCPNPPCKFVKLVTVPSCPTVGSDSVEVDSDCSRDQLSERKNARVLKMRKEALLGHNRKQQSASPFKRVDSGFLDTTVMNQKSYGVQPPKGRVGKTVQIPNVQSRFRHAWWVTIVEDKFAIAGFKGVFKGRVVVGFERVERRREGRTASSSREEEKNVSLGGALNAESRKRKAESRMQMRRGRGDVSQTANQCNEAALHVLTEHSLNSVWELPPDVAAVVRSGRCLCGPPRALTCVGLEHVSTCCVSPLTNPPIQSDAPWDRALSSIDELPPSSTLPSRRFATLTLSIHWSRGAMPNCWTSALVHLMFVRISTSFIGCHHDDGHTIQPLKVVALRCDHFVWHPNKRSRGCALSWQAQSSTLQPMKHATHL</sequence>
<gene>
    <name evidence="2" type="ORF">TcWFU_004449</name>
</gene>
<organism evidence="2 3">
    <name type="scientific">Taenia crassiceps</name>
    <dbReference type="NCBI Taxonomy" id="6207"/>
    <lineage>
        <taxon>Eukaryota</taxon>
        <taxon>Metazoa</taxon>
        <taxon>Spiralia</taxon>
        <taxon>Lophotrochozoa</taxon>
        <taxon>Platyhelminthes</taxon>
        <taxon>Cestoda</taxon>
        <taxon>Eucestoda</taxon>
        <taxon>Cyclophyllidea</taxon>
        <taxon>Taeniidae</taxon>
        <taxon>Taenia</taxon>
    </lineage>
</organism>
<feature type="region of interest" description="Disordered" evidence="1">
    <location>
        <begin position="145"/>
        <end position="191"/>
    </location>
</feature>
<comment type="caution">
    <text evidence="2">The sequence shown here is derived from an EMBL/GenBank/DDBJ whole genome shotgun (WGS) entry which is preliminary data.</text>
</comment>
<reference evidence="2 3" key="1">
    <citation type="journal article" date="2022" name="Front. Cell. Infect. Microbiol.">
        <title>The Genomes of Two Strains of Taenia crassiceps the Animal Model for the Study of Human Cysticercosis.</title>
        <authorList>
            <person name="Bobes R.J."/>
            <person name="Estrada K."/>
            <person name="Rios-Valencia D.G."/>
            <person name="Calderon-Gallegos A."/>
            <person name="de la Torre P."/>
            <person name="Carrero J.C."/>
            <person name="Sanchez-Flores A."/>
            <person name="Laclette J.P."/>
        </authorList>
    </citation>
    <scope>NUCLEOTIDE SEQUENCE [LARGE SCALE GENOMIC DNA]</scope>
    <source>
        <strain evidence="2">WFUcys</strain>
    </source>
</reference>
<keyword evidence="3" id="KW-1185">Reference proteome</keyword>
<feature type="compositionally biased region" description="Basic residues" evidence="1">
    <location>
        <begin position="171"/>
        <end position="183"/>
    </location>
</feature>
<accession>A0ABR4Q6P0</accession>
<proteinExistence type="predicted"/>
<dbReference type="EMBL" id="JAKROA010000009">
    <property type="protein sequence ID" value="KAL5105174.1"/>
    <property type="molecule type" value="Genomic_DNA"/>
</dbReference>
<feature type="compositionally biased region" description="Basic and acidic residues" evidence="1">
    <location>
        <begin position="145"/>
        <end position="159"/>
    </location>
</feature>